<evidence type="ECO:0000259" key="1">
    <source>
        <dbReference type="Pfam" id="PF04230"/>
    </source>
</evidence>
<organism evidence="2 3">
    <name type="scientific">Phyllobacterium trifolii</name>
    <dbReference type="NCBI Taxonomy" id="300193"/>
    <lineage>
        <taxon>Bacteria</taxon>
        <taxon>Pseudomonadati</taxon>
        <taxon>Pseudomonadota</taxon>
        <taxon>Alphaproteobacteria</taxon>
        <taxon>Hyphomicrobiales</taxon>
        <taxon>Phyllobacteriaceae</taxon>
        <taxon>Phyllobacterium</taxon>
    </lineage>
</organism>
<dbReference type="InterPro" id="IPR007345">
    <property type="entry name" value="Polysacch_pyruvyl_Trfase"/>
</dbReference>
<dbReference type="Pfam" id="PF04230">
    <property type="entry name" value="PS_pyruv_trans"/>
    <property type="match status" value="1"/>
</dbReference>
<dbReference type="RefSeq" id="WP_183665629.1">
    <property type="nucleotide sequence ID" value="NZ_JACHXN010000041.1"/>
</dbReference>
<keyword evidence="3" id="KW-1185">Reference proteome</keyword>
<proteinExistence type="predicted"/>
<evidence type="ECO:0000313" key="2">
    <source>
        <dbReference type="EMBL" id="MBB3149758.1"/>
    </source>
</evidence>
<gene>
    <name evidence="2" type="ORF">FHS21_006212</name>
</gene>
<feature type="domain" description="Polysaccharide pyruvyl transferase" evidence="1">
    <location>
        <begin position="88"/>
        <end position="332"/>
    </location>
</feature>
<dbReference type="Proteomes" id="UP000554520">
    <property type="component" value="Unassembled WGS sequence"/>
</dbReference>
<evidence type="ECO:0000313" key="3">
    <source>
        <dbReference type="Proteomes" id="UP000554520"/>
    </source>
</evidence>
<dbReference type="AlphaFoldDB" id="A0A839UF42"/>
<protein>
    <recommendedName>
        <fullName evidence="1">Polysaccharide pyruvyl transferase domain-containing protein</fullName>
    </recommendedName>
</protein>
<comment type="caution">
    <text evidence="2">The sequence shown here is derived from an EMBL/GenBank/DDBJ whole genome shotgun (WGS) entry which is preliminary data.</text>
</comment>
<sequence length="414" mass="46259">MAEIAKPKRLLFFRPAQANVCPTPAISYQIGVPVSSGSTLRDHVAAFDLVGNSGNMIHRMAMVQMLRFDRQNSSQVNLFRLMKKLGSIDRVAQIINDKFDGIVITMSNFLRRKASEPGMAELLTKLDCSIYCVGAGLQDELPLGDISVLEPDLADLMRVLNQKAVLFGVRGHKTLEWLHSVGIDRATAIGCPSMFVYPRNIMSLRPPKQIENIISAGHMVLSKKPDSRSHKLMRALNGVRTAYVFQGEHKNFLEILDTPNVYNEATQTLNADVINEYISNKCAIEPPFSEYYSFNEVSAWRQACLRFDAYAGDRIHGGVAAMQAGVPALILYDDARVAELASYHSLPSCTLDEFSMLGCRAALRKYLNDETLAKMKEDYALIAQRFYRTLHDAGLQLQNDERSLFEVADSSRVI</sequence>
<reference evidence="2 3" key="1">
    <citation type="submission" date="2020-08" db="EMBL/GenBank/DDBJ databases">
        <title>Genomic Encyclopedia of Type Strains, Phase III (KMG-III): the genomes of soil and plant-associated and newly described type strains.</title>
        <authorList>
            <person name="Whitman W."/>
        </authorList>
    </citation>
    <scope>NUCLEOTIDE SEQUENCE [LARGE SCALE GENOMIC DNA]</scope>
    <source>
        <strain evidence="2 3">CECT 7015</strain>
    </source>
</reference>
<accession>A0A839UF42</accession>
<dbReference type="EMBL" id="JACHXN010000041">
    <property type="protein sequence ID" value="MBB3149758.1"/>
    <property type="molecule type" value="Genomic_DNA"/>
</dbReference>
<name>A0A839UF42_9HYPH</name>